<keyword evidence="2" id="KW-1185">Reference proteome</keyword>
<dbReference type="KEGG" id="hcz:G9Q37_04885"/>
<dbReference type="Pfam" id="PF09720">
    <property type="entry name" value="Unstab_antitox"/>
    <property type="match status" value="1"/>
</dbReference>
<name>A0A6G8IEH9_9BURK</name>
<protein>
    <submittedName>
        <fullName evidence="1">Addiction module protein</fullName>
    </submittedName>
</protein>
<dbReference type="InterPro" id="IPR013406">
    <property type="entry name" value="CHP02574_addiction_mod"/>
</dbReference>
<organism evidence="1 2">
    <name type="scientific">Hydrogenophaga crocea</name>
    <dbReference type="NCBI Taxonomy" id="2716225"/>
    <lineage>
        <taxon>Bacteria</taxon>
        <taxon>Pseudomonadati</taxon>
        <taxon>Pseudomonadota</taxon>
        <taxon>Betaproteobacteria</taxon>
        <taxon>Burkholderiales</taxon>
        <taxon>Comamonadaceae</taxon>
        <taxon>Hydrogenophaga</taxon>
    </lineage>
</organism>
<evidence type="ECO:0000313" key="2">
    <source>
        <dbReference type="Proteomes" id="UP000503162"/>
    </source>
</evidence>
<evidence type="ECO:0000313" key="1">
    <source>
        <dbReference type="EMBL" id="QIM51519.1"/>
    </source>
</evidence>
<reference evidence="1 2" key="1">
    <citation type="submission" date="2020-03" db="EMBL/GenBank/DDBJ databases">
        <title>Hydrogenophaga sp. nov. isolated from cyanobacterial mat.</title>
        <authorList>
            <person name="Thorat V."/>
            <person name="Kirdat K."/>
            <person name="Tiwarekar B."/>
            <person name="Costa E.D."/>
            <person name="Yadav A."/>
        </authorList>
    </citation>
    <scope>NUCLEOTIDE SEQUENCE [LARGE SCALE GENOMIC DNA]</scope>
    <source>
        <strain evidence="1 2">BA0156</strain>
    </source>
</reference>
<dbReference type="RefSeq" id="WP_166225372.1">
    <property type="nucleotide sequence ID" value="NZ_CP049989.1"/>
</dbReference>
<proteinExistence type="predicted"/>
<dbReference type="Proteomes" id="UP000503162">
    <property type="component" value="Chromosome"/>
</dbReference>
<dbReference type="NCBIfam" id="TIGR02574">
    <property type="entry name" value="stabl_TIGR02574"/>
    <property type="match status" value="1"/>
</dbReference>
<sequence>MPHDLLAELTARAQSLAPEERAQLAEALLASLDPHVADVEASWDIELKRRIADVEQGSVALVPIEEGFARVRRSLGA</sequence>
<gene>
    <name evidence="1" type="ORF">G9Q37_04885</name>
</gene>
<dbReference type="AlphaFoldDB" id="A0A6G8IEH9"/>
<accession>A0A6G8IEH9</accession>
<dbReference type="EMBL" id="CP049989">
    <property type="protein sequence ID" value="QIM51519.1"/>
    <property type="molecule type" value="Genomic_DNA"/>
</dbReference>